<evidence type="ECO:0000313" key="2">
    <source>
        <dbReference type="Proteomes" id="UP000632766"/>
    </source>
</evidence>
<dbReference type="EMBL" id="JAECZC010000029">
    <property type="protein sequence ID" value="MBH8563745.1"/>
    <property type="molecule type" value="Genomic_DNA"/>
</dbReference>
<evidence type="ECO:0000313" key="1">
    <source>
        <dbReference type="EMBL" id="MBH8563745.1"/>
    </source>
</evidence>
<organism evidence="1 2">
    <name type="scientific">Amazonocrinis nigriterrae CENA67</name>
    <dbReference type="NCBI Taxonomy" id="2794033"/>
    <lineage>
        <taxon>Bacteria</taxon>
        <taxon>Bacillati</taxon>
        <taxon>Cyanobacteriota</taxon>
        <taxon>Cyanophyceae</taxon>
        <taxon>Nostocales</taxon>
        <taxon>Nostocaceae</taxon>
        <taxon>Amazonocrinis</taxon>
        <taxon>Amazonocrinis nigriterrae</taxon>
    </lineage>
</organism>
<keyword evidence="2" id="KW-1185">Reference proteome</keyword>
<dbReference type="AlphaFoldDB" id="A0A8J7HTB6"/>
<dbReference type="RefSeq" id="WP_198125611.1">
    <property type="nucleotide sequence ID" value="NZ_JAECZC010000029.1"/>
</dbReference>
<sequence>MLTSFILNQNNLITEYQKPRKPASNTQQLSNYIREQDRIIKAFNTQLENNIIRAVLGAPELEKVNLVIIIKNALRYDIQINYT</sequence>
<proteinExistence type="predicted"/>
<protein>
    <submittedName>
        <fullName evidence="1">Uncharacterized protein</fullName>
    </submittedName>
</protein>
<reference evidence="1 2" key="1">
    <citation type="journal article" date="2021" name="Int. J. Syst. Evol. Microbiol.">
        <title>Amazonocrinis nigriterrae gen. nov., sp. nov., Atlanticothrix silvestris gen. nov., sp. nov. and Dendronalium phyllosphericum gen. nov., sp. nov., nostocacean cyanobacteria from Brazilian environments.</title>
        <authorList>
            <person name="Alvarenga D.O."/>
            <person name="Andreote A.P.D."/>
            <person name="Branco L.H.Z."/>
            <person name="Delbaje E."/>
            <person name="Cruz R.B."/>
            <person name="Varani A.M."/>
            <person name="Fiore M.F."/>
        </authorList>
    </citation>
    <scope>NUCLEOTIDE SEQUENCE [LARGE SCALE GENOMIC DNA]</scope>
    <source>
        <strain evidence="1 2">CENA67</strain>
    </source>
</reference>
<comment type="caution">
    <text evidence="1">The sequence shown here is derived from an EMBL/GenBank/DDBJ whole genome shotgun (WGS) entry which is preliminary data.</text>
</comment>
<name>A0A8J7HTB6_9NOST</name>
<gene>
    <name evidence="1" type="ORF">I8748_16365</name>
</gene>
<dbReference type="Proteomes" id="UP000632766">
    <property type="component" value="Unassembled WGS sequence"/>
</dbReference>
<accession>A0A8J7HTB6</accession>